<proteinExistence type="inferred from homology"/>
<dbReference type="Gene3D" id="2.40.420.20">
    <property type="match status" value="1"/>
</dbReference>
<dbReference type="STRING" id="1156395.DBT_0936"/>
<feature type="domain" description="CzcB-like C-terminal circularly permuted SH3-like" evidence="5">
    <location>
        <begin position="290"/>
        <end position="347"/>
    </location>
</feature>
<evidence type="ECO:0000259" key="4">
    <source>
        <dbReference type="Pfam" id="PF25973"/>
    </source>
</evidence>
<evidence type="ECO:0000313" key="7">
    <source>
        <dbReference type="Proteomes" id="UP000093080"/>
    </source>
</evidence>
<dbReference type="InterPro" id="IPR006143">
    <property type="entry name" value="RND_pump_MFP"/>
</dbReference>
<dbReference type="GO" id="GO:0030313">
    <property type="term" value="C:cell envelope"/>
    <property type="evidence" value="ECO:0007669"/>
    <property type="project" value="TreeGrafter"/>
</dbReference>
<keyword evidence="7" id="KW-1185">Reference proteome</keyword>
<comment type="caution">
    <text evidence="6">The sequence shown here is derived from an EMBL/GenBank/DDBJ whole genome shotgun (WGS) entry which is preliminary data.</text>
</comment>
<dbReference type="PANTHER" id="PTHR30097:SF4">
    <property type="entry name" value="SLR6042 PROTEIN"/>
    <property type="match status" value="1"/>
</dbReference>
<sequence length="362" mass="39939">MKSYATGTLTLIAIVAVLGGALWLNAFKSRQNIVPISTLPRLITIEAQHPVRRDFVQRLRWFGQVETKSIVRINPLVDGRITSIEAQDGAHVRKGDVLFTLGGPRVAHEEALLSQRVLALESQVSRAETIVKTRLRAVAEKMVKREDLLTAQEHLDQLKCELSASKQRLAALKHALFVRSPMDGIFTNRRVHVGQEVDRGVHLADVISTGLRITARLFPPPGVSLVGKRVEVYGASGVETSGTVQRVMPERSPGGATVVWIEGDEIDDLLRPGEGVSGWIVLKTRKGVLSVPEDAVVHDEQDKAYVFVKNVKGYQKKAVEIGLEQGGWIEIVSGISIEDQVVVRGAYELFYRDFSKAYKVAD</sequence>
<keyword evidence="3" id="KW-0175">Coiled coil</keyword>
<evidence type="ECO:0000256" key="2">
    <source>
        <dbReference type="ARBA" id="ARBA00022448"/>
    </source>
</evidence>
<dbReference type="Pfam" id="PF25973">
    <property type="entry name" value="BSH_CzcB"/>
    <property type="match status" value="1"/>
</dbReference>
<dbReference type="NCBIfam" id="TIGR01730">
    <property type="entry name" value="RND_mfp"/>
    <property type="match status" value="1"/>
</dbReference>
<dbReference type="RefSeq" id="WP_067616863.1">
    <property type="nucleotide sequence ID" value="NZ_MAGO01000004.1"/>
</dbReference>
<comment type="similarity">
    <text evidence="1">Belongs to the membrane fusion protein (MFP) (TC 8.A.1) family.</text>
</comment>
<dbReference type="Gene3D" id="2.40.50.100">
    <property type="match status" value="1"/>
</dbReference>
<dbReference type="InterPro" id="IPR051909">
    <property type="entry name" value="MFP_Cation_Efflux"/>
</dbReference>
<feature type="coiled-coil region" evidence="3">
    <location>
        <begin position="148"/>
        <end position="175"/>
    </location>
</feature>
<evidence type="ECO:0000256" key="3">
    <source>
        <dbReference type="SAM" id="Coils"/>
    </source>
</evidence>
<dbReference type="Gene3D" id="1.10.287.470">
    <property type="entry name" value="Helix hairpin bin"/>
    <property type="match status" value="1"/>
</dbReference>
<feature type="domain" description="CzcB-like barrel-sandwich hybrid" evidence="4">
    <location>
        <begin position="70"/>
        <end position="200"/>
    </location>
</feature>
<accession>A0A1B9F714</accession>
<dbReference type="GO" id="GO:0015679">
    <property type="term" value="P:plasma membrane copper ion transport"/>
    <property type="evidence" value="ECO:0007669"/>
    <property type="project" value="TreeGrafter"/>
</dbReference>
<reference evidence="6 7" key="1">
    <citation type="submission" date="2016-06" db="EMBL/GenBank/DDBJ databases">
        <title>Respiratory ammonification of nitrate coupled to the oxidation of elemental sulfur in deep-sea autotrophic thermophilic bacteria.</title>
        <authorList>
            <person name="Slobodkina G.B."/>
            <person name="Mardanov A.V."/>
            <person name="Ravin N.V."/>
            <person name="Frolova A.A."/>
            <person name="Viryasiv M.B."/>
            <person name="Chernyh N.A."/>
            <person name="Bonch-Osmolovskaya E.A."/>
            <person name="Slobodkin A.I."/>
        </authorList>
    </citation>
    <scope>NUCLEOTIDE SEQUENCE [LARGE SCALE GENOMIC DNA]</scope>
    <source>
        <strain evidence="6 7">S69</strain>
    </source>
</reference>
<dbReference type="PANTHER" id="PTHR30097">
    <property type="entry name" value="CATION EFFLUX SYSTEM PROTEIN CUSB"/>
    <property type="match status" value="1"/>
</dbReference>
<evidence type="ECO:0000313" key="6">
    <source>
        <dbReference type="EMBL" id="OCC15585.1"/>
    </source>
</evidence>
<evidence type="ECO:0000259" key="5">
    <source>
        <dbReference type="Pfam" id="PF25975"/>
    </source>
</evidence>
<dbReference type="GO" id="GO:0022857">
    <property type="term" value="F:transmembrane transporter activity"/>
    <property type="evidence" value="ECO:0007669"/>
    <property type="project" value="InterPro"/>
</dbReference>
<dbReference type="EMBL" id="MAGO01000004">
    <property type="protein sequence ID" value="OCC15585.1"/>
    <property type="molecule type" value="Genomic_DNA"/>
</dbReference>
<gene>
    <name evidence="6" type="ORF">DBT_0936</name>
</gene>
<keyword evidence="2" id="KW-0813">Transport</keyword>
<dbReference type="Pfam" id="PF25975">
    <property type="entry name" value="CzcB_C"/>
    <property type="match status" value="1"/>
</dbReference>
<organism evidence="6 7">
    <name type="scientific">Dissulfuribacter thermophilus</name>
    <dbReference type="NCBI Taxonomy" id="1156395"/>
    <lineage>
        <taxon>Bacteria</taxon>
        <taxon>Pseudomonadati</taxon>
        <taxon>Thermodesulfobacteriota</taxon>
        <taxon>Dissulfuribacteria</taxon>
        <taxon>Dissulfuribacterales</taxon>
        <taxon>Dissulfuribacteraceae</taxon>
        <taxon>Dissulfuribacter</taxon>
    </lineage>
</organism>
<dbReference type="InterPro" id="IPR058649">
    <property type="entry name" value="CzcB_C"/>
</dbReference>
<evidence type="ECO:0000256" key="1">
    <source>
        <dbReference type="ARBA" id="ARBA00009477"/>
    </source>
</evidence>
<dbReference type="InterPro" id="IPR058647">
    <property type="entry name" value="BSH_CzcB-like"/>
</dbReference>
<protein>
    <submittedName>
        <fullName evidence="6">Putative Co/Zn/Cd efflux system membrane fusion protein</fullName>
    </submittedName>
</protein>
<name>A0A1B9F714_9BACT</name>
<dbReference type="OrthoDB" id="9772050at2"/>
<dbReference type="GO" id="GO:0016020">
    <property type="term" value="C:membrane"/>
    <property type="evidence" value="ECO:0007669"/>
    <property type="project" value="InterPro"/>
</dbReference>
<dbReference type="GO" id="GO:0060003">
    <property type="term" value="P:copper ion export"/>
    <property type="evidence" value="ECO:0007669"/>
    <property type="project" value="TreeGrafter"/>
</dbReference>
<dbReference type="Proteomes" id="UP000093080">
    <property type="component" value="Unassembled WGS sequence"/>
</dbReference>
<dbReference type="SUPFAM" id="SSF111369">
    <property type="entry name" value="HlyD-like secretion proteins"/>
    <property type="match status" value="1"/>
</dbReference>
<dbReference type="AlphaFoldDB" id="A0A1B9F714"/>